<dbReference type="SUPFAM" id="SSF53850">
    <property type="entry name" value="Periplasmic binding protein-like II"/>
    <property type="match status" value="1"/>
</dbReference>
<dbReference type="Proteomes" id="UP000747542">
    <property type="component" value="Unassembled WGS sequence"/>
</dbReference>
<dbReference type="Pfam" id="PF00060">
    <property type="entry name" value="Lig_chan"/>
    <property type="match status" value="1"/>
</dbReference>
<dbReference type="PANTHER" id="PTHR42643">
    <property type="entry name" value="IONOTROPIC RECEPTOR 20A-RELATED"/>
    <property type="match status" value="1"/>
</dbReference>
<dbReference type="InterPro" id="IPR052192">
    <property type="entry name" value="Insect_Ionotropic_Sensory_Rcpt"/>
</dbReference>
<reference evidence="11" key="1">
    <citation type="journal article" date="2021" name="Sci. Adv.">
        <title>The American lobster genome reveals insights on longevity, neural, and immune adaptations.</title>
        <authorList>
            <person name="Polinski J.M."/>
            <person name="Zimin A.V."/>
            <person name="Clark K.F."/>
            <person name="Kohn A.B."/>
            <person name="Sadowski N."/>
            <person name="Timp W."/>
            <person name="Ptitsyn A."/>
            <person name="Khanna P."/>
            <person name="Romanova D.Y."/>
            <person name="Williams P."/>
            <person name="Greenwood S.J."/>
            <person name="Moroz L.L."/>
            <person name="Walt D.R."/>
            <person name="Bodnar A.G."/>
        </authorList>
    </citation>
    <scope>NUCLEOTIDE SEQUENCE</scope>
    <source>
        <strain evidence="11">GMGI-L3</strain>
    </source>
</reference>
<comment type="caution">
    <text evidence="11">The sequence shown here is derived from an EMBL/GenBank/DDBJ whole genome shotgun (WGS) entry which is preliminary data.</text>
</comment>
<evidence type="ECO:0000313" key="12">
    <source>
        <dbReference type="Proteomes" id="UP000747542"/>
    </source>
</evidence>
<dbReference type="Gene3D" id="1.10.287.70">
    <property type="match status" value="1"/>
</dbReference>
<dbReference type="GO" id="GO:0005886">
    <property type="term" value="C:plasma membrane"/>
    <property type="evidence" value="ECO:0007669"/>
    <property type="project" value="UniProtKB-SubCell"/>
</dbReference>
<dbReference type="InterPro" id="IPR001320">
    <property type="entry name" value="Iontro_rcpt_C"/>
</dbReference>
<comment type="similarity">
    <text evidence="2">Belongs to the glutamate-gated ion channel (TC 1.A.10.1) family.</text>
</comment>
<gene>
    <name evidence="11" type="primary">Glrk-L28</name>
    <name evidence="11" type="ORF">Hamer_G007860</name>
</gene>
<evidence type="ECO:0000256" key="5">
    <source>
        <dbReference type="ARBA" id="ARBA00022989"/>
    </source>
</evidence>
<protein>
    <submittedName>
        <fullName evidence="11">Glutamate receptor-like 28</fullName>
    </submittedName>
</protein>
<dbReference type="Gene3D" id="3.40.190.10">
    <property type="entry name" value="Periplasmic binding protein-like II"/>
    <property type="match status" value="1"/>
</dbReference>
<evidence type="ECO:0000259" key="10">
    <source>
        <dbReference type="Pfam" id="PF00060"/>
    </source>
</evidence>
<feature type="non-terminal residue" evidence="11">
    <location>
        <position position="655"/>
    </location>
</feature>
<proteinExistence type="inferred from homology"/>
<keyword evidence="6 9" id="KW-0472">Membrane</keyword>
<keyword evidence="12" id="KW-1185">Reference proteome</keyword>
<evidence type="ECO:0000256" key="6">
    <source>
        <dbReference type="ARBA" id="ARBA00023136"/>
    </source>
</evidence>
<evidence type="ECO:0000256" key="7">
    <source>
        <dbReference type="ARBA" id="ARBA00023170"/>
    </source>
</evidence>
<evidence type="ECO:0000256" key="4">
    <source>
        <dbReference type="ARBA" id="ARBA00022692"/>
    </source>
</evidence>
<name>A0A8J5JW42_HOMAM</name>
<evidence type="ECO:0000256" key="1">
    <source>
        <dbReference type="ARBA" id="ARBA00004651"/>
    </source>
</evidence>
<feature type="transmembrane region" description="Helical" evidence="9">
    <location>
        <begin position="420"/>
        <end position="438"/>
    </location>
</feature>
<evidence type="ECO:0000256" key="8">
    <source>
        <dbReference type="ARBA" id="ARBA00023180"/>
    </source>
</evidence>
<keyword evidence="8" id="KW-0325">Glycoprotein</keyword>
<dbReference type="EMBL" id="JAHLQT010027705">
    <property type="protein sequence ID" value="KAG7162344.1"/>
    <property type="molecule type" value="Genomic_DNA"/>
</dbReference>
<feature type="domain" description="Ionotropic glutamate receptor C-terminal" evidence="10">
    <location>
        <begin position="357"/>
        <end position="494"/>
    </location>
</feature>
<dbReference type="GO" id="GO:0050906">
    <property type="term" value="P:detection of stimulus involved in sensory perception"/>
    <property type="evidence" value="ECO:0007669"/>
    <property type="project" value="UniProtKB-ARBA"/>
</dbReference>
<comment type="subcellular location">
    <subcellularLocation>
        <location evidence="1">Cell membrane</location>
        <topology evidence="1">Multi-pass membrane protein</topology>
    </subcellularLocation>
</comment>
<dbReference type="PANTHER" id="PTHR42643:SF24">
    <property type="entry name" value="IONOTROPIC RECEPTOR 60A"/>
    <property type="match status" value="1"/>
</dbReference>
<dbReference type="GO" id="GO:0015276">
    <property type="term" value="F:ligand-gated monoatomic ion channel activity"/>
    <property type="evidence" value="ECO:0007669"/>
    <property type="project" value="InterPro"/>
</dbReference>
<keyword evidence="5 9" id="KW-1133">Transmembrane helix</keyword>
<keyword evidence="7 11" id="KW-0675">Receptor</keyword>
<feature type="transmembrane region" description="Helical" evidence="9">
    <location>
        <begin position="383"/>
        <end position="400"/>
    </location>
</feature>
<sequence length="655" mass="73695">SNEDNYFSPQGNMASYGYLTAVMAATLVSTATVVSQEVGGPVEQVGVMVGQVVEHHLTGCHLVLITTTQHSHVFSSIIRHMGAEAGVVVEAGWMLSQDQLTQDHLLQGLWGDTRTTCRALILDLTTSNSTDLVFRLLESSGMWKLSETLVLVMGGSEGVEDVLLHYDLRNTVHAFYMALTLHDLPLQNLPRLANSRLGKTLMQEVSERVWVYRRCLYCNNGEADVQLIHKWNLTSLPQHTDDLFFHEQFHNFFGHKIQFSAVRFFPYMAFTLNSNDLDIREQPQRAWGSQKNGKFNGMLGQLQREEVDIGGPVSPQAERVRIIEFLGAYEIDVLSIVSLKPTPLPQHLSLMRPFAGELWVALLMSVVAWGVSLWFIHRARRWFAGGRGVKFTTAFLYGWGALLERPPSNPSVSDSGKVLVGWWLVFCVVMITGFRSSLISHLTVQGRTQSPETFEDLLDRSNWKWGIEHWMMRGMPKEYFSKHTDPVVKEINKKMEVLTADEALRKVKEGSYSLFSPKYHITVIIDSKYTNSYGQTPFYISKRGIVLIASFGKGSPYYTRFLQLKSRLEDAGIIQQWASEVISARVRENRAAAALDPQATLVNTGHLGISSFSSIHRRQQRDDFGVTPLAGCSLPTDSGLLHRLPYSAEGELRPN</sequence>
<keyword evidence="3" id="KW-1003">Cell membrane</keyword>
<feature type="transmembrane region" description="Helical" evidence="9">
    <location>
        <begin position="358"/>
        <end position="376"/>
    </location>
</feature>
<keyword evidence="4 9" id="KW-0812">Transmembrane</keyword>
<evidence type="ECO:0000256" key="3">
    <source>
        <dbReference type="ARBA" id="ARBA00022475"/>
    </source>
</evidence>
<accession>A0A8J5JW42</accession>
<evidence type="ECO:0000256" key="9">
    <source>
        <dbReference type="SAM" id="Phobius"/>
    </source>
</evidence>
<organism evidence="11 12">
    <name type="scientific">Homarus americanus</name>
    <name type="common">American lobster</name>
    <dbReference type="NCBI Taxonomy" id="6706"/>
    <lineage>
        <taxon>Eukaryota</taxon>
        <taxon>Metazoa</taxon>
        <taxon>Ecdysozoa</taxon>
        <taxon>Arthropoda</taxon>
        <taxon>Crustacea</taxon>
        <taxon>Multicrustacea</taxon>
        <taxon>Malacostraca</taxon>
        <taxon>Eumalacostraca</taxon>
        <taxon>Eucarida</taxon>
        <taxon>Decapoda</taxon>
        <taxon>Pleocyemata</taxon>
        <taxon>Astacidea</taxon>
        <taxon>Nephropoidea</taxon>
        <taxon>Nephropidae</taxon>
        <taxon>Homarus</taxon>
    </lineage>
</organism>
<evidence type="ECO:0000313" key="11">
    <source>
        <dbReference type="EMBL" id="KAG7162344.1"/>
    </source>
</evidence>
<dbReference type="AlphaFoldDB" id="A0A8J5JW42"/>
<evidence type="ECO:0000256" key="2">
    <source>
        <dbReference type="ARBA" id="ARBA00008685"/>
    </source>
</evidence>